<evidence type="ECO:0000313" key="3">
    <source>
        <dbReference type="Proteomes" id="UP001320768"/>
    </source>
</evidence>
<organism evidence="2 3">
    <name type="scientific">Candidatus Synchoanobacter obligatus</name>
    <dbReference type="NCBI Taxonomy" id="2919597"/>
    <lineage>
        <taxon>Bacteria</taxon>
        <taxon>Pseudomonadati</taxon>
        <taxon>Pseudomonadota</taxon>
        <taxon>Gammaproteobacteria</taxon>
        <taxon>Candidatus Comchoanobacterales</taxon>
        <taxon>Candidatus Comchoanobacteraceae</taxon>
        <taxon>Candidatus Synchoanobacter</taxon>
    </lineage>
</organism>
<dbReference type="EMBL" id="JAKUDN010000002">
    <property type="protein sequence ID" value="MCP8352160.1"/>
    <property type="molecule type" value="Genomic_DNA"/>
</dbReference>
<sequence length="62" mass="6855">MQDLKEKLAPLFKVIDEMDVPTVMAIAGIMALLTIIFGGFADFVALMLGVGLGFALYRKFFR</sequence>
<name>A0ABT1L4Q6_9GAMM</name>
<proteinExistence type="predicted"/>
<comment type="caution">
    <text evidence="2">The sequence shown here is derived from an EMBL/GenBank/DDBJ whole genome shotgun (WGS) entry which is preliminary data.</text>
</comment>
<accession>A0ABT1L4Q6</accession>
<dbReference type="RefSeq" id="WP_258569269.1">
    <property type="nucleotide sequence ID" value="NZ_JAKUDN010000002.1"/>
</dbReference>
<evidence type="ECO:0000256" key="1">
    <source>
        <dbReference type="SAM" id="Phobius"/>
    </source>
</evidence>
<gene>
    <name evidence="2" type="ORF">MKS91_02515</name>
</gene>
<keyword evidence="1" id="KW-0812">Transmembrane</keyword>
<keyword evidence="1" id="KW-0472">Membrane</keyword>
<keyword evidence="3" id="KW-1185">Reference proteome</keyword>
<protein>
    <submittedName>
        <fullName evidence="2">Uncharacterized protein</fullName>
    </submittedName>
</protein>
<feature type="transmembrane region" description="Helical" evidence="1">
    <location>
        <begin position="24"/>
        <end position="57"/>
    </location>
</feature>
<evidence type="ECO:0000313" key="2">
    <source>
        <dbReference type="EMBL" id="MCP8352160.1"/>
    </source>
</evidence>
<reference evidence="2 3" key="1">
    <citation type="journal article" date="2022" name="Nat. Microbiol.">
        <title>The microbiome of a bacterivorous marine choanoflagellate contains a resource-demanding obligate bacterial associate.</title>
        <authorList>
            <person name="Needham D.M."/>
            <person name="Poirier C."/>
            <person name="Bachy C."/>
            <person name="George E.E."/>
            <person name="Wilken S."/>
            <person name="Yung C.C.M."/>
            <person name="Limardo A.J."/>
            <person name="Morando M."/>
            <person name="Sudek L."/>
            <person name="Malmstrom R.R."/>
            <person name="Keeling P.J."/>
            <person name="Santoro A.E."/>
            <person name="Worden A.Z."/>
        </authorList>
    </citation>
    <scope>NUCLEOTIDE SEQUENCE [LARGE SCALE GENOMIC DNA]</scope>
    <source>
        <strain evidence="2 3">Comchoano-2</strain>
    </source>
</reference>
<dbReference type="Proteomes" id="UP001320768">
    <property type="component" value="Unassembled WGS sequence"/>
</dbReference>
<keyword evidence="1" id="KW-1133">Transmembrane helix</keyword>